<feature type="transmembrane region" description="Helical" evidence="5">
    <location>
        <begin position="108"/>
        <end position="129"/>
    </location>
</feature>
<dbReference type="InterPro" id="IPR000276">
    <property type="entry name" value="GPCR_Rhodpsn"/>
</dbReference>
<dbReference type="Pfam" id="PF00001">
    <property type="entry name" value="7tm_1"/>
    <property type="match status" value="1"/>
</dbReference>
<evidence type="ECO:0000256" key="4">
    <source>
        <dbReference type="ARBA" id="ARBA00023136"/>
    </source>
</evidence>
<evidence type="ECO:0000313" key="8">
    <source>
        <dbReference type="Proteomes" id="UP000192578"/>
    </source>
</evidence>
<feature type="transmembrane region" description="Helical" evidence="5">
    <location>
        <begin position="256"/>
        <end position="278"/>
    </location>
</feature>
<reference evidence="8" key="1">
    <citation type="submission" date="2017-01" db="EMBL/GenBank/DDBJ databases">
        <title>Comparative genomics of anhydrobiosis in the tardigrade Hypsibius dujardini.</title>
        <authorList>
            <person name="Yoshida Y."/>
            <person name="Koutsovoulos G."/>
            <person name="Laetsch D."/>
            <person name="Stevens L."/>
            <person name="Kumar S."/>
            <person name="Horikawa D."/>
            <person name="Ishino K."/>
            <person name="Komine S."/>
            <person name="Tomita M."/>
            <person name="Blaxter M."/>
            <person name="Arakawa K."/>
        </authorList>
    </citation>
    <scope>NUCLEOTIDE SEQUENCE [LARGE SCALE GENOMIC DNA]</scope>
    <source>
        <strain evidence="8">Z151</strain>
    </source>
</reference>
<dbReference type="SUPFAM" id="SSF81321">
    <property type="entry name" value="Family A G protein-coupled receptor-like"/>
    <property type="match status" value="1"/>
</dbReference>
<evidence type="ECO:0000256" key="2">
    <source>
        <dbReference type="ARBA" id="ARBA00022692"/>
    </source>
</evidence>
<feature type="domain" description="G-protein coupled receptors family 1 profile" evidence="6">
    <location>
        <begin position="48"/>
        <end position="308"/>
    </location>
</feature>
<accession>A0A1W0WQ81</accession>
<evidence type="ECO:0000313" key="7">
    <source>
        <dbReference type="EMBL" id="OQV17313.1"/>
    </source>
</evidence>
<dbReference type="GO" id="GO:0004930">
    <property type="term" value="F:G protein-coupled receptor activity"/>
    <property type="evidence" value="ECO:0007669"/>
    <property type="project" value="InterPro"/>
</dbReference>
<feature type="transmembrane region" description="Helical" evidence="5">
    <location>
        <begin position="35"/>
        <end position="57"/>
    </location>
</feature>
<keyword evidence="2 5" id="KW-0812">Transmembrane</keyword>
<dbReference type="PROSITE" id="PS50262">
    <property type="entry name" value="G_PROTEIN_RECEP_F1_2"/>
    <property type="match status" value="1"/>
</dbReference>
<dbReference type="PRINTS" id="PR00237">
    <property type="entry name" value="GPCRRHODOPSN"/>
</dbReference>
<dbReference type="PANTHER" id="PTHR45698">
    <property type="entry name" value="TRACE AMINE-ASSOCIATED RECEPTOR 19N-RELATED"/>
    <property type="match status" value="1"/>
</dbReference>
<dbReference type="PANTHER" id="PTHR45698:SF1">
    <property type="entry name" value="TRACE AMINE-ASSOCIATED RECEPTOR 13C-LIKE"/>
    <property type="match status" value="1"/>
</dbReference>
<dbReference type="OrthoDB" id="10042731at2759"/>
<sequence>MNSSWITKIVMVNRFNRNLNTSRTFPDPPSELAKIIWFTLSILTSFFGSFLLILLLVHIFRTKLTGSTILIAHLLILQLILCSVYFPIFFIDSFAGLNGASLNLNCPVLLLLLIGAVQAQHWASLMLAINRYVAVALPHHYRKVVSKPAVTVMLLSPCIIGLGGTMPFYFGSGGKFGAQPVYGYCAFTIAGHVYGFRALWQTIGTYIPTLLMGIIYVTLFVRLAVDGRVCFGSKRNKEGLTSVEKRLEKRVTLAKMLVAAYVWYCFCFLPGPIVVLAYPRLYGQNLMLAHWLNGFLTLCGYAASPVIFLFLSSDYRAGVRNLFTQQSNGEQITRLKSTLPFSIESHPLRLGPQ</sequence>
<keyword evidence="4 5" id="KW-0472">Membrane</keyword>
<dbReference type="Gene3D" id="1.20.1070.10">
    <property type="entry name" value="Rhodopsin 7-helix transmembrane proteins"/>
    <property type="match status" value="1"/>
</dbReference>
<dbReference type="AlphaFoldDB" id="A0A1W0WQ81"/>
<proteinExistence type="predicted"/>
<evidence type="ECO:0000256" key="5">
    <source>
        <dbReference type="SAM" id="Phobius"/>
    </source>
</evidence>
<evidence type="ECO:0000256" key="1">
    <source>
        <dbReference type="ARBA" id="ARBA00004370"/>
    </source>
</evidence>
<keyword evidence="3 5" id="KW-1133">Transmembrane helix</keyword>
<dbReference type="Proteomes" id="UP000192578">
    <property type="component" value="Unassembled WGS sequence"/>
</dbReference>
<feature type="transmembrane region" description="Helical" evidence="5">
    <location>
        <begin position="69"/>
        <end position="88"/>
    </location>
</feature>
<dbReference type="EMBL" id="MTYJ01000062">
    <property type="protein sequence ID" value="OQV17313.1"/>
    <property type="molecule type" value="Genomic_DNA"/>
</dbReference>
<dbReference type="CDD" id="cd00637">
    <property type="entry name" value="7tm_classA_rhodopsin-like"/>
    <property type="match status" value="1"/>
</dbReference>
<comment type="caution">
    <text evidence="7">The sequence shown here is derived from an EMBL/GenBank/DDBJ whole genome shotgun (WGS) entry which is preliminary data.</text>
</comment>
<organism evidence="7 8">
    <name type="scientific">Hypsibius exemplaris</name>
    <name type="common">Freshwater tardigrade</name>
    <dbReference type="NCBI Taxonomy" id="2072580"/>
    <lineage>
        <taxon>Eukaryota</taxon>
        <taxon>Metazoa</taxon>
        <taxon>Ecdysozoa</taxon>
        <taxon>Tardigrada</taxon>
        <taxon>Eutardigrada</taxon>
        <taxon>Parachela</taxon>
        <taxon>Hypsibioidea</taxon>
        <taxon>Hypsibiidae</taxon>
        <taxon>Hypsibius</taxon>
    </lineage>
</organism>
<dbReference type="GO" id="GO:0016020">
    <property type="term" value="C:membrane"/>
    <property type="evidence" value="ECO:0007669"/>
    <property type="project" value="UniProtKB-SubCell"/>
</dbReference>
<gene>
    <name evidence="7" type="ORF">BV898_08562</name>
</gene>
<comment type="subcellular location">
    <subcellularLocation>
        <location evidence="1">Membrane</location>
    </subcellularLocation>
</comment>
<feature type="transmembrane region" description="Helical" evidence="5">
    <location>
        <begin position="203"/>
        <end position="225"/>
    </location>
</feature>
<keyword evidence="8" id="KW-1185">Reference proteome</keyword>
<feature type="transmembrane region" description="Helical" evidence="5">
    <location>
        <begin position="290"/>
        <end position="311"/>
    </location>
</feature>
<name>A0A1W0WQ81_HYPEX</name>
<dbReference type="InterPro" id="IPR017452">
    <property type="entry name" value="GPCR_Rhodpsn_7TM"/>
</dbReference>
<protein>
    <recommendedName>
        <fullName evidence="6">G-protein coupled receptors family 1 profile domain-containing protein</fullName>
    </recommendedName>
</protein>
<evidence type="ECO:0000256" key="3">
    <source>
        <dbReference type="ARBA" id="ARBA00022989"/>
    </source>
</evidence>
<evidence type="ECO:0000259" key="6">
    <source>
        <dbReference type="PROSITE" id="PS50262"/>
    </source>
</evidence>
<feature type="transmembrane region" description="Helical" evidence="5">
    <location>
        <begin position="150"/>
        <end position="170"/>
    </location>
</feature>